<dbReference type="CDD" id="cd14014">
    <property type="entry name" value="STKc_PknB_like"/>
    <property type="match status" value="1"/>
</dbReference>
<feature type="compositionally biased region" description="Low complexity" evidence="7">
    <location>
        <begin position="13"/>
        <end position="28"/>
    </location>
</feature>
<dbReference type="Gene3D" id="1.10.510.10">
    <property type="entry name" value="Transferase(Phosphotransferase) domain 1"/>
    <property type="match status" value="1"/>
</dbReference>
<sequence length="504" mass="53958">MPSHEPEPKFTVTPLATATNPARRAASSSSLPLVPGYRLSELIGTGSVSRVYLAEDVRTAAPLALKIFEDDDAGERFAALERESLRGVEHPHVVRLLGTATAETVDSSDLPVNILEYLPGGSALGVVRSLGPQSVGQTSAIVVPIAAAVAHLHGMGRVHGDISPDNVLFGADGTPKLIDGSASQRTGYRQFDAGTAGFHAPEAVTPQVLQPERDVYSLGALIWFLLTGRVPSLTSHRPALSVFIRGVNTDLVNLVEACLDEDPAARPNAGDVARRLLKIAEPEPVDITVTADHHAVPYVKTRHHFDRELIRRRARRRTIKMWASVGVSAVLTGAGVMMMLAAPANSAPQPSVDQPAAAQTEPHQPVAAAGSQDGLVDQLFALAAARDQALMDQDDAALEAIHADDSRSLRQDRTTVATLVEGKLRYEELSTSLQNVEVTTLAPAGKATVRAESVTKPFTVRNLGDNSQYHIETLPVQEVEFTLVKEGERWQLSDVALLHERSGT</sequence>
<dbReference type="AlphaFoldDB" id="A0A7W8Y9I2"/>
<evidence type="ECO:0000313" key="10">
    <source>
        <dbReference type="Proteomes" id="UP000523863"/>
    </source>
</evidence>
<dbReference type="EMBL" id="JACHBL010000001">
    <property type="protein sequence ID" value="MBB5597297.1"/>
    <property type="molecule type" value="Genomic_DNA"/>
</dbReference>
<dbReference type="InterPro" id="IPR011009">
    <property type="entry name" value="Kinase-like_dom_sf"/>
</dbReference>
<evidence type="ECO:0000256" key="2">
    <source>
        <dbReference type="ARBA" id="ARBA00022527"/>
    </source>
</evidence>
<dbReference type="PANTHER" id="PTHR43289:SF6">
    <property type="entry name" value="SERINE_THREONINE-PROTEIN KINASE NEKL-3"/>
    <property type="match status" value="1"/>
</dbReference>
<dbReference type="Pfam" id="PF00069">
    <property type="entry name" value="Pkinase"/>
    <property type="match status" value="1"/>
</dbReference>
<keyword evidence="5 9" id="KW-0418">Kinase</keyword>
<feature type="region of interest" description="Disordered" evidence="7">
    <location>
        <begin position="345"/>
        <end position="369"/>
    </location>
</feature>
<comment type="caution">
    <text evidence="9">The sequence shown here is derived from an EMBL/GenBank/DDBJ whole genome shotgun (WGS) entry which is preliminary data.</text>
</comment>
<dbReference type="EC" id="2.7.11.1" evidence="1"/>
<keyword evidence="10" id="KW-1185">Reference proteome</keyword>
<name>A0A7W8Y9I2_9MICC</name>
<proteinExistence type="predicted"/>
<feature type="domain" description="Protein kinase" evidence="8">
    <location>
        <begin position="37"/>
        <end position="277"/>
    </location>
</feature>
<dbReference type="SUPFAM" id="SSF56112">
    <property type="entry name" value="Protein kinase-like (PK-like)"/>
    <property type="match status" value="1"/>
</dbReference>
<dbReference type="PROSITE" id="PS50011">
    <property type="entry name" value="PROTEIN_KINASE_DOM"/>
    <property type="match status" value="1"/>
</dbReference>
<keyword evidence="2 9" id="KW-0723">Serine/threonine-protein kinase</keyword>
<keyword evidence="6" id="KW-0067">ATP-binding</keyword>
<evidence type="ECO:0000256" key="1">
    <source>
        <dbReference type="ARBA" id="ARBA00012513"/>
    </source>
</evidence>
<protein>
    <recommendedName>
        <fullName evidence="1">non-specific serine/threonine protein kinase</fullName>
        <ecNumber evidence="1">2.7.11.1</ecNumber>
    </recommendedName>
</protein>
<evidence type="ECO:0000313" key="9">
    <source>
        <dbReference type="EMBL" id="MBB5597297.1"/>
    </source>
</evidence>
<gene>
    <name evidence="9" type="ORF">BKA12_000377</name>
</gene>
<evidence type="ECO:0000256" key="6">
    <source>
        <dbReference type="ARBA" id="ARBA00022840"/>
    </source>
</evidence>
<dbReference type="PANTHER" id="PTHR43289">
    <property type="entry name" value="MITOGEN-ACTIVATED PROTEIN KINASE KINASE KINASE 20-RELATED"/>
    <property type="match status" value="1"/>
</dbReference>
<keyword evidence="3" id="KW-0808">Transferase</keyword>
<organism evidence="9 10">
    <name type="scientific">Neomicrococcus lactis</name>
    <dbReference type="NCBI Taxonomy" id="732241"/>
    <lineage>
        <taxon>Bacteria</taxon>
        <taxon>Bacillati</taxon>
        <taxon>Actinomycetota</taxon>
        <taxon>Actinomycetes</taxon>
        <taxon>Micrococcales</taxon>
        <taxon>Micrococcaceae</taxon>
        <taxon>Neomicrococcus</taxon>
    </lineage>
</organism>
<evidence type="ECO:0000256" key="4">
    <source>
        <dbReference type="ARBA" id="ARBA00022741"/>
    </source>
</evidence>
<evidence type="ECO:0000256" key="5">
    <source>
        <dbReference type="ARBA" id="ARBA00022777"/>
    </source>
</evidence>
<feature type="region of interest" description="Disordered" evidence="7">
    <location>
        <begin position="1"/>
        <end position="28"/>
    </location>
</feature>
<dbReference type="Proteomes" id="UP000523863">
    <property type="component" value="Unassembled WGS sequence"/>
</dbReference>
<dbReference type="InterPro" id="IPR000719">
    <property type="entry name" value="Prot_kinase_dom"/>
</dbReference>
<dbReference type="GO" id="GO:0005524">
    <property type="term" value="F:ATP binding"/>
    <property type="evidence" value="ECO:0007669"/>
    <property type="project" value="UniProtKB-KW"/>
</dbReference>
<keyword evidence="4" id="KW-0547">Nucleotide-binding</keyword>
<dbReference type="GO" id="GO:0004674">
    <property type="term" value="F:protein serine/threonine kinase activity"/>
    <property type="evidence" value="ECO:0007669"/>
    <property type="project" value="UniProtKB-KW"/>
</dbReference>
<evidence type="ECO:0000256" key="3">
    <source>
        <dbReference type="ARBA" id="ARBA00022679"/>
    </source>
</evidence>
<dbReference type="RefSeq" id="WP_183640262.1">
    <property type="nucleotide sequence ID" value="NZ_JACHBL010000001.1"/>
</dbReference>
<accession>A0A7W8Y9I2</accession>
<reference evidence="9 10" key="1">
    <citation type="submission" date="2020-08" db="EMBL/GenBank/DDBJ databases">
        <title>Sequencing the genomes of 1000 actinobacteria strains.</title>
        <authorList>
            <person name="Klenk H.-P."/>
        </authorList>
    </citation>
    <scope>NUCLEOTIDE SEQUENCE [LARGE SCALE GENOMIC DNA]</scope>
    <source>
        <strain evidence="9 10">DSM 23694</strain>
    </source>
</reference>
<evidence type="ECO:0000256" key="7">
    <source>
        <dbReference type="SAM" id="MobiDB-lite"/>
    </source>
</evidence>
<evidence type="ECO:0000259" key="8">
    <source>
        <dbReference type="PROSITE" id="PS50011"/>
    </source>
</evidence>